<keyword evidence="4" id="KW-1185">Reference proteome</keyword>
<organism evidence="3 4">
    <name type="scientific">Ureaplasma diversum NCTC 246</name>
    <dbReference type="NCBI Taxonomy" id="1188241"/>
    <lineage>
        <taxon>Bacteria</taxon>
        <taxon>Bacillati</taxon>
        <taxon>Mycoplasmatota</taxon>
        <taxon>Mycoplasmoidales</taxon>
        <taxon>Mycoplasmoidaceae</taxon>
        <taxon>Ureaplasma</taxon>
    </lineage>
</organism>
<keyword evidence="2" id="KW-0812">Transmembrane</keyword>
<feature type="transmembrane region" description="Helical" evidence="2">
    <location>
        <begin position="106"/>
        <end position="137"/>
    </location>
</feature>
<dbReference type="NCBIfam" id="NF045889">
    <property type="entry name" value="ICE_Mbov_0396_TM"/>
    <property type="match status" value="1"/>
</dbReference>
<dbReference type="Proteomes" id="UP000028537">
    <property type="component" value="Unassembled WGS sequence"/>
</dbReference>
<reference evidence="3 4" key="1">
    <citation type="submission" date="2014-02" db="EMBL/GenBank/DDBJ databases">
        <title>Genome sequence of Ureaplasma diversum strain 246.</title>
        <authorList>
            <person name="Sirand-Pugnet P."/>
            <person name="Breton M."/>
            <person name="Dordet-Frisoni E."/>
            <person name="Baranowski E."/>
            <person name="Barre A."/>
            <person name="Couture C."/>
            <person name="Dupuy V."/>
            <person name="Gaurivaud P."/>
            <person name="Jacob D."/>
            <person name="Lemaitre C."/>
            <person name="Manso-Silvan L."/>
            <person name="Nikolski M."/>
            <person name="Nouvel L.-X."/>
            <person name="Poumarat F."/>
            <person name="Tardy F."/>
            <person name="Thebault P."/>
            <person name="Theil S."/>
            <person name="Citti C."/>
            <person name="Thiaucourt F."/>
            <person name="Blanchard A."/>
        </authorList>
    </citation>
    <scope>NUCLEOTIDE SEQUENCE [LARGE SCALE GENOMIC DNA]</scope>
    <source>
        <strain evidence="3 4">NCTC 246</strain>
    </source>
</reference>
<dbReference type="EMBL" id="JFDP01000049">
    <property type="protein sequence ID" value="KEZ23226.1"/>
    <property type="molecule type" value="Genomic_DNA"/>
</dbReference>
<feature type="transmembrane region" description="Helical" evidence="2">
    <location>
        <begin position="197"/>
        <end position="217"/>
    </location>
</feature>
<evidence type="ECO:0000313" key="4">
    <source>
        <dbReference type="Proteomes" id="UP000028537"/>
    </source>
</evidence>
<keyword evidence="2" id="KW-1133">Transmembrane helix</keyword>
<feature type="transmembrane region" description="Helical" evidence="2">
    <location>
        <begin position="9"/>
        <end position="29"/>
    </location>
</feature>
<feature type="compositionally biased region" description="Basic and acidic residues" evidence="1">
    <location>
        <begin position="621"/>
        <end position="630"/>
    </location>
</feature>
<proteinExistence type="predicted"/>
<dbReference type="NCBIfam" id="NF045848">
    <property type="entry name" value="MMCAP2_0566_fam"/>
    <property type="match status" value="1"/>
</dbReference>
<evidence type="ECO:0000256" key="2">
    <source>
        <dbReference type="SAM" id="Phobius"/>
    </source>
</evidence>
<evidence type="ECO:0000313" key="3">
    <source>
        <dbReference type="EMBL" id="KEZ23226.1"/>
    </source>
</evidence>
<accession>A0A084EZ34</accession>
<feature type="region of interest" description="Disordered" evidence="1">
    <location>
        <begin position="614"/>
        <end position="658"/>
    </location>
</feature>
<sequence length="658" mass="72295">MFDAIILDIGYGIFTALWAVFCKLPMLMLDLVQKGYGILALELPSTMLFGLKPGQAFSEAVIPTLFTRLAIISVVVFGIMFLVAIIKVGTYNPSKEQNPLVGALKYSAIGSLFIIMIPLVLFGFLMVMNALITLILGSDVKPLSHIMWNSLYSPLKYKDISQQLWEAQPLTNPDTIGGWTPDKDFWKKLPNGGGFEIIFTFLIIITVTLIPLGIGSVTLVQKIFQQLVLFIISPFVAASGVADDGKRLRLWKDQFIAKSFVIVGFVLGIQIFSVFVNLALQSLNLISAQDFILKLLLMIAIFCGGGIAATNLSQIFASFLGESASARETLGETKGLIQTGLAIGGAALAGGKLLKKAVGGTAKLGAKVGSKVASGLQSVAQAVGDGDKAAVFKNIARGLGGFVAGAAAVKAAEQANGGKLNKADKAKIKEEAKANFNAEQDYNEESREKRDELRYKTDWTKLQEGAGVPEEKRHQNITKREAKKLVKEFYEKNKDNENLYEQKDFAYVQALEQYLDANQEAKFAKNPNSARKIAQNLKYNRRKAATRGWSDAQILSYNSAIAEQIEKDPSLDDDGKANKLKEHQQKVANITARREYASYDIERKEQIKKELETKINNGGLSEKERQHRQEILNPTPTEDEKEDTKQTTSNSTTSNESK</sequence>
<dbReference type="eggNOG" id="ENOG5033XCX">
    <property type="taxonomic scope" value="Bacteria"/>
</dbReference>
<feature type="transmembrane region" description="Helical" evidence="2">
    <location>
        <begin position="65"/>
        <end position="86"/>
    </location>
</feature>
<protein>
    <submittedName>
        <fullName evidence="3">Uncharacterized protein</fullName>
    </submittedName>
</protein>
<dbReference type="OrthoDB" id="394047at2"/>
<feature type="transmembrane region" description="Helical" evidence="2">
    <location>
        <begin position="255"/>
        <end position="279"/>
    </location>
</feature>
<comment type="caution">
    <text evidence="3">The sequence shown here is derived from an EMBL/GenBank/DDBJ whole genome shotgun (WGS) entry which is preliminary data.</text>
</comment>
<dbReference type="RefSeq" id="WP_038102726.1">
    <property type="nucleotide sequence ID" value="NZ_JFDP01000049.1"/>
</dbReference>
<feature type="compositionally biased region" description="Low complexity" evidence="1">
    <location>
        <begin position="646"/>
        <end position="658"/>
    </location>
</feature>
<name>A0A084EZ34_9BACT</name>
<keyword evidence="2" id="KW-0472">Membrane</keyword>
<evidence type="ECO:0000256" key="1">
    <source>
        <dbReference type="SAM" id="MobiDB-lite"/>
    </source>
</evidence>
<dbReference type="AlphaFoldDB" id="A0A084EZ34"/>
<gene>
    <name evidence="3" type="ORF">UDIV_3900</name>
</gene>
<feature type="transmembrane region" description="Helical" evidence="2">
    <location>
        <begin position="223"/>
        <end position="243"/>
    </location>
</feature>
<feature type="transmembrane region" description="Helical" evidence="2">
    <location>
        <begin position="291"/>
        <end position="312"/>
    </location>
</feature>